<name>Q8KRC4_MYXXA</name>
<reference evidence="2" key="1">
    <citation type="submission" date="2001-05" db="EMBL/GenBank/DDBJ databases">
        <title>Identification of Myxococcus xanthus FruA-associating protein, FapA.</title>
        <authorList>
            <person name="Ueki T."/>
            <person name="Inouye S."/>
        </authorList>
    </citation>
    <scope>NUCLEOTIDE SEQUENCE</scope>
    <source>
        <strain evidence="2">DZF1</strain>
    </source>
</reference>
<protein>
    <submittedName>
        <fullName evidence="2">Uncharacterized protein</fullName>
    </submittedName>
</protein>
<proteinExistence type="predicted"/>
<feature type="region of interest" description="Disordered" evidence="1">
    <location>
        <begin position="75"/>
        <end position="94"/>
    </location>
</feature>
<feature type="region of interest" description="Disordered" evidence="1">
    <location>
        <begin position="1"/>
        <end position="68"/>
    </location>
</feature>
<evidence type="ECO:0000313" key="2">
    <source>
        <dbReference type="EMBL" id="AAK59400.1"/>
    </source>
</evidence>
<dbReference type="AlphaFoldDB" id="Q8KRC4"/>
<feature type="compositionally biased region" description="Low complexity" evidence="1">
    <location>
        <begin position="44"/>
        <end position="57"/>
    </location>
</feature>
<dbReference type="EMBL" id="AY033944">
    <property type="protein sequence ID" value="AAK59400.1"/>
    <property type="molecule type" value="Genomic_DNA"/>
</dbReference>
<accession>Q8KRC4</accession>
<feature type="compositionally biased region" description="Low complexity" evidence="1">
    <location>
        <begin position="14"/>
        <end position="35"/>
    </location>
</feature>
<sequence>MSRSSASDMRMPASSPSATTSTSRSSTRKSTSTRGWSRRKRVRMGVTTGVTATVGTVRRTEPDTSPGRAVAVFRASSACSTGGPADSSRRRPASVRDTLRVVRVSNTTPSRVSNWRTDWLSADADTPSSEAAAAKLRLRPTTRKAFRALSGVKAIVKIS</sequence>
<evidence type="ECO:0000256" key="1">
    <source>
        <dbReference type="SAM" id="MobiDB-lite"/>
    </source>
</evidence>
<organism evidence="2">
    <name type="scientific">Myxococcus xanthus</name>
    <dbReference type="NCBI Taxonomy" id="34"/>
    <lineage>
        <taxon>Bacteria</taxon>
        <taxon>Pseudomonadati</taxon>
        <taxon>Myxococcota</taxon>
        <taxon>Myxococcia</taxon>
        <taxon>Myxococcales</taxon>
        <taxon>Cystobacterineae</taxon>
        <taxon>Myxococcaceae</taxon>
        <taxon>Myxococcus</taxon>
    </lineage>
</organism>